<dbReference type="GO" id="GO:0007094">
    <property type="term" value="P:mitotic spindle assembly checkpoint signaling"/>
    <property type="evidence" value="ECO:0007669"/>
    <property type="project" value="InterPro"/>
</dbReference>
<keyword evidence="6" id="KW-0539">Nucleus</keyword>
<feature type="coiled-coil region" evidence="8">
    <location>
        <begin position="419"/>
        <end position="497"/>
    </location>
</feature>
<sequence>MSGARQNVASTTANLSTSRSSRSAVAKRDSLTAELERDPQFSSAKRQQRTNAFTSSMAHASLERQLLQVRSEKVELEAKLRERDSTIERLEGDRRLLASREQSEREEKEQEQTERKKEKTEIQRLRTSLLKLEEEKSNSDDVHSQLSRSTTQTISGQKSHLAELAHQAKFFEDESITWKRVAEERSQALRELEEENDFLKSRKVSEASTTQDPSMDSDWKVVRDELTRQASYLRNLESSNARMSGELVQLRQRNESIEVLKEQKRDLERKVATTDALRQSVSKLEAEVEAARKEREEWASKTHASELPARTPASVTRSLASLRLEHGRVLEEFGALKAVLRQKEREILDLTTQDERSKQTAASLEKQLKVLDDKAGRTERRAILAEREVSFLQAMLTSYSAEDSGKSSTTVDQAREQRLLDLESLLSEHKSNIKELESELDAIGGSPGSLGCGKTRVQLQSEIEESNAKIGILENDLREAEEAVEEGLAKIEELEQKLFDLGGEIGAGRHIPPGTRVLTLRDNPAQREVDLRQATLDRLKGENEALLDKLAASEGGKHDANASSADFLPKESWEVMKTEKAELILALEHKEKRVKRLQEIYAKKSSEFREVVSSILGFKLAFNPNGTVRMTSVYDLNAVFVFKPSMNGDATSIQLVGQGEGGPDDLPQLMRHWLEEVQCMPGFMASVTLGCIENAGGQVQGQTD</sequence>
<protein>
    <recommendedName>
        <fullName evidence="3">Spindle assembly checkpoint component MAD1</fullName>
    </recommendedName>
</protein>
<comment type="similarity">
    <text evidence="2">Belongs to the MAD1 family.</text>
</comment>
<comment type="subcellular location">
    <subcellularLocation>
        <location evidence="1">Nucleus</location>
    </subcellularLocation>
</comment>
<dbReference type="InterPro" id="IPR008672">
    <property type="entry name" value="Mad1"/>
</dbReference>
<dbReference type="Proteomes" id="UP000736335">
    <property type="component" value="Unassembled WGS sequence"/>
</dbReference>
<keyword evidence="8" id="KW-0175">Coiled coil</keyword>
<feature type="compositionally biased region" description="Basic and acidic residues" evidence="9">
    <location>
        <begin position="92"/>
        <end position="124"/>
    </location>
</feature>
<proteinExistence type="inferred from homology"/>
<evidence type="ECO:0000256" key="7">
    <source>
        <dbReference type="ARBA" id="ARBA00023306"/>
    </source>
</evidence>
<comment type="caution">
    <text evidence="10">The sequence shown here is derived from an EMBL/GenBank/DDBJ whole genome shotgun (WGS) entry which is preliminary data.</text>
</comment>
<feature type="compositionally biased region" description="Polar residues" evidence="9">
    <location>
        <begin position="144"/>
        <end position="158"/>
    </location>
</feature>
<dbReference type="GO" id="GO:0000776">
    <property type="term" value="C:kinetochore"/>
    <property type="evidence" value="ECO:0007669"/>
    <property type="project" value="TreeGrafter"/>
</dbReference>
<dbReference type="Pfam" id="PF05557">
    <property type="entry name" value="MAD"/>
    <property type="match status" value="1"/>
</dbReference>
<accession>A0A9P6H9I0</accession>
<name>A0A9P6H9I0_9AGAM</name>
<dbReference type="EMBL" id="WIUZ02000012">
    <property type="protein sequence ID" value="KAF9782457.1"/>
    <property type="molecule type" value="Genomic_DNA"/>
</dbReference>
<dbReference type="Gene3D" id="6.10.250.90">
    <property type="match status" value="1"/>
</dbReference>
<feature type="coiled-coil region" evidence="8">
    <location>
        <begin position="580"/>
        <end position="607"/>
    </location>
</feature>
<dbReference type="GO" id="GO:0072686">
    <property type="term" value="C:mitotic spindle"/>
    <property type="evidence" value="ECO:0007669"/>
    <property type="project" value="TreeGrafter"/>
</dbReference>
<feature type="compositionally biased region" description="Basic and acidic residues" evidence="9">
    <location>
        <begin position="131"/>
        <end position="143"/>
    </location>
</feature>
<dbReference type="AlphaFoldDB" id="A0A9P6H9I0"/>
<feature type="compositionally biased region" description="Basic and acidic residues" evidence="9">
    <location>
        <begin position="26"/>
        <end position="39"/>
    </location>
</feature>
<feature type="coiled-coil region" evidence="8">
    <location>
        <begin position="233"/>
        <end position="301"/>
    </location>
</feature>
<feature type="compositionally biased region" description="Polar residues" evidence="9">
    <location>
        <begin position="40"/>
        <end position="57"/>
    </location>
</feature>
<reference evidence="10" key="2">
    <citation type="submission" date="2020-11" db="EMBL/GenBank/DDBJ databases">
        <authorList>
            <consortium name="DOE Joint Genome Institute"/>
            <person name="Kuo A."/>
            <person name="Miyauchi S."/>
            <person name="Kiss E."/>
            <person name="Drula E."/>
            <person name="Kohler A."/>
            <person name="Sanchez-Garcia M."/>
            <person name="Andreopoulos B."/>
            <person name="Barry K.W."/>
            <person name="Bonito G."/>
            <person name="Buee M."/>
            <person name="Carver A."/>
            <person name="Chen C."/>
            <person name="Cichocki N."/>
            <person name="Clum A."/>
            <person name="Culley D."/>
            <person name="Crous P.W."/>
            <person name="Fauchery L."/>
            <person name="Girlanda M."/>
            <person name="Hayes R."/>
            <person name="Keri Z."/>
            <person name="Labutti K."/>
            <person name="Lipzen A."/>
            <person name="Lombard V."/>
            <person name="Magnuson J."/>
            <person name="Maillard F."/>
            <person name="Morin E."/>
            <person name="Murat C."/>
            <person name="Nolan M."/>
            <person name="Ohm R."/>
            <person name="Pangilinan J."/>
            <person name="Pereira M."/>
            <person name="Perotto S."/>
            <person name="Peter M."/>
            <person name="Riley R."/>
            <person name="Sitrit Y."/>
            <person name="Stielow B."/>
            <person name="Szollosi G."/>
            <person name="Zifcakova L."/>
            <person name="Stursova M."/>
            <person name="Spatafora J.W."/>
            <person name="Tedersoo L."/>
            <person name="Vaario L.-M."/>
            <person name="Yamada A."/>
            <person name="Yan M."/>
            <person name="Wang P."/>
            <person name="Xu J."/>
            <person name="Bruns T."/>
            <person name="Baldrian P."/>
            <person name="Vilgalys R."/>
            <person name="Henrissat B."/>
            <person name="Grigoriev I.V."/>
            <person name="Hibbett D."/>
            <person name="Nagy L.G."/>
            <person name="Martin F.M."/>
        </authorList>
    </citation>
    <scope>NUCLEOTIDE SEQUENCE</scope>
    <source>
        <strain evidence="10">UH-Tt-Lm1</strain>
    </source>
</reference>
<evidence type="ECO:0000256" key="1">
    <source>
        <dbReference type="ARBA" id="ARBA00004123"/>
    </source>
</evidence>
<dbReference type="OrthoDB" id="331602at2759"/>
<evidence type="ECO:0000256" key="6">
    <source>
        <dbReference type="ARBA" id="ARBA00023242"/>
    </source>
</evidence>
<dbReference type="Gene3D" id="3.30.457.60">
    <property type="match status" value="1"/>
</dbReference>
<feature type="region of interest" description="Disordered" evidence="9">
    <location>
        <begin position="92"/>
        <end position="160"/>
    </location>
</feature>
<feature type="region of interest" description="Disordered" evidence="9">
    <location>
        <begin position="1"/>
        <end position="57"/>
    </location>
</feature>
<dbReference type="GO" id="GO:0005635">
    <property type="term" value="C:nuclear envelope"/>
    <property type="evidence" value="ECO:0007669"/>
    <property type="project" value="TreeGrafter"/>
</dbReference>
<evidence type="ECO:0000313" key="10">
    <source>
        <dbReference type="EMBL" id="KAF9782457.1"/>
    </source>
</evidence>
<dbReference type="PANTHER" id="PTHR23168">
    <property type="entry name" value="MITOTIC SPINDLE ASSEMBLY CHECKPOINT PROTEIN MAD1 MITOTIC ARREST DEFICIENT-LIKE PROTEIN 1"/>
    <property type="match status" value="1"/>
</dbReference>
<feature type="compositionally biased region" description="Polar residues" evidence="9">
    <location>
        <begin position="1"/>
        <end position="23"/>
    </location>
</feature>
<evidence type="ECO:0000256" key="9">
    <source>
        <dbReference type="SAM" id="MobiDB-lite"/>
    </source>
</evidence>
<evidence type="ECO:0000256" key="2">
    <source>
        <dbReference type="ARBA" id="ARBA00008029"/>
    </source>
</evidence>
<dbReference type="Gene3D" id="1.20.5.170">
    <property type="match status" value="1"/>
</dbReference>
<dbReference type="SUPFAM" id="SSF75704">
    <property type="entry name" value="Mitotic arrest deficient-like 1, Mad1"/>
    <property type="match status" value="1"/>
</dbReference>
<dbReference type="PANTHER" id="PTHR23168:SF0">
    <property type="entry name" value="MITOTIC SPINDLE ASSEMBLY CHECKPOINT PROTEIN MAD1"/>
    <property type="match status" value="1"/>
</dbReference>
<reference evidence="10" key="1">
    <citation type="journal article" date="2020" name="Nat. Commun.">
        <title>Large-scale genome sequencing of mycorrhizal fungi provides insights into the early evolution of symbiotic traits.</title>
        <authorList>
            <person name="Miyauchi S."/>
            <person name="Kiss E."/>
            <person name="Kuo A."/>
            <person name="Drula E."/>
            <person name="Kohler A."/>
            <person name="Sanchez-Garcia M."/>
            <person name="Morin E."/>
            <person name="Andreopoulos B."/>
            <person name="Barry K.W."/>
            <person name="Bonito G."/>
            <person name="Buee M."/>
            <person name="Carver A."/>
            <person name="Chen C."/>
            <person name="Cichocki N."/>
            <person name="Clum A."/>
            <person name="Culley D."/>
            <person name="Crous P.W."/>
            <person name="Fauchery L."/>
            <person name="Girlanda M."/>
            <person name="Hayes R.D."/>
            <person name="Keri Z."/>
            <person name="LaButti K."/>
            <person name="Lipzen A."/>
            <person name="Lombard V."/>
            <person name="Magnuson J."/>
            <person name="Maillard F."/>
            <person name="Murat C."/>
            <person name="Nolan M."/>
            <person name="Ohm R.A."/>
            <person name="Pangilinan J."/>
            <person name="Pereira M.F."/>
            <person name="Perotto S."/>
            <person name="Peter M."/>
            <person name="Pfister S."/>
            <person name="Riley R."/>
            <person name="Sitrit Y."/>
            <person name="Stielow J.B."/>
            <person name="Szollosi G."/>
            <person name="Zifcakova L."/>
            <person name="Stursova M."/>
            <person name="Spatafora J.W."/>
            <person name="Tedersoo L."/>
            <person name="Vaario L.M."/>
            <person name="Yamada A."/>
            <person name="Yan M."/>
            <person name="Wang P."/>
            <person name="Xu J."/>
            <person name="Bruns T."/>
            <person name="Baldrian P."/>
            <person name="Vilgalys R."/>
            <person name="Dunand C."/>
            <person name="Henrissat B."/>
            <person name="Grigoriev I.V."/>
            <person name="Hibbett D."/>
            <person name="Nagy L.G."/>
            <person name="Martin F.M."/>
        </authorList>
    </citation>
    <scope>NUCLEOTIDE SEQUENCE</scope>
    <source>
        <strain evidence="10">UH-Tt-Lm1</strain>
    </source>
</reference>
<evidence type="ECO:0000256" key="5">
    <source>
        <dbReference type="ARBA" id="ARBA00022776"/>
    </source>
</evidence>
<evidence type="ECO:0000256" key="8">
    <source>
        <dbReference type="SAM" id="Coils"/>
    </source>
</evidence>
<evidence type="ECO:0000313" key="11">
    <source>
        <dbReference type="Proteomes" id="UP000736335"/>
    </source>
</evidence>
<evidence type="ECO:0000256" key="4">
    <source>
        <dbReference type="ARBA" id="ARBA00022618"/>
    </source>
</evidence>
<organism evidence="10 11">
    <name type="scientific">Thelephora terrestris</name>
    <dbReference type="NCBI Taxonomy" id="56493"/>
    <lineage>
        <taxon>Eukaryota</taxon>
        <taxon>Fungi</taxon>
        <taxon>Dikarya</taxon>
        <taxon>Basidiomycota</taxon>
        <taxon>Agaricomycotina</taxon>
        <taxon>Agaricomycetes</taxon>
        <taxon>Thelephorales</taxon>
        <taxon>Thelephoraceae</taxon>
        <taxon>Thelephora</taxon>
    </lineage>
</organism>
<dbReference type="GO" id="GO:0051315">
    <property type="term" value="P:attachment of mitotic spindle microtubules to kinetochore"/>
    <property type="evidence" value="ECO:0007669"/>
    <property type="project" value="TreeGrafter"/>
</dbReference>
<keyword evidence="5" id="KW-0498">Mitosis</keyword>
<keyword evidence="4" id="KW-0132">Cell division</keyword>
<gene>
    <name evidence="10" type="ORF">BJ322DRAFT_1101049</name>
</gene>
<keyword evidence="7" id="KW-0131">Cell cycle</keyword>
<evidence type="ECO:0000256" key="3">
    <source>
        <dbReference type="ARBA" id="ARBA00022019"/>
    </source>
</evidence>
<keyword evidence="11" id="KW-1185">Reference proteome</keyword>
<feature type="coiled-coil region" evidence="8">
    <location>
        <begin position="182"/>
        <end position="209"/>
    </location>
</feature>
<dbReference type="GO" id="GO:0051301">
    <property type="term" value="P:cell division"/>
    <property type="evidence" value="ECO:0007669"/>
    <property type="project" value="UniProtKB-KW"/>
</dbReference>